<name>A0A7Y9JBI0_9ACTN</name>
<keyword evidence="1" id="KW-1133">Transmembrane helix</keyword>
<dbReference type="Proteomes" id="UP000535511">
    <property type="component" value="Unassembled WGS sequence"/>
</dbReference>
<evidence type="ECO:0000313" key="2">
    <source>
        <dbReference type="EMBL" id="NYD43000.1"/>
    </source>
</evidence>
<accession>A0A7Y9JBI0</accession>
<protein>
    <recommendedName>
        <fullName evidence="4">DUF4307 domain-containing protein</fullName>
    </recommendedName>
</protein>
<dbReference type="EMBL" id="JACCBG010000001">
    <property type="protein sequence ID" value="NYD43000.1"/>
    <property type="molecule type" value="Genomic_DNA"/>
</dbReference>
<dbReference type="AlphaFoldDB" id="A0A7Y9JBI0"/>
<dbReference type="InterPro" id="IPR025443">
    <property type="entry name" value="DUF4307"/>
</dbReference>
<evidence type="ECO:0008006" key="4">
    <source>
        <dbReference type="Google" id="ProtNLM"/>
    </source>
</evidence>
<dbReference type="RefSeq" id="WP_179664567.1">
    <property type="nucleotide sequence ID" value="NZ_JACCBG010000001.1"/>
</dbReference>
<evidence type="ECO:0000256" key="1">
    <source>
        <dbReference type="SAM" id="Phobius"/>
    </source>
</evidence>
<feature type="transmembrane region" description="Helical" evidence="1">
    <location>
        <begin position="21"/>
        <end position="42"/>
    </location>
</feature>
<reference evidence="2 3" key="1">
    <citation type="submission" date="2020-07" db="EMBL/GenBank/DDBJ databases">
        <title>Sequencing the genomes of 1000 actinobacteria strains.</title>
        <authorList>
            <person name="Klenk H.-P."/>
        </authorList>
    </citation>
    <scope>NUCLEOTIDE SEQUENCE [LARGE SCALE GENOMIC DNA]</scope>
    <source>
        <strain evidence="2 3">DSM 21350</strain>
    </source>
</reference>
<proteinExistence type="predicted"/>
<evidence type="ECO:0000313" key="3">
    <source>
        <dbReference type="Proteomes" id="UP000535511"/>
    </source>
</evidence>
<dbReference type="Pfam" id="PF14155">
    <property type="entry name" value="DUF4307"/>
    <property type="match status" value="1"/>
</dbReference>
<comment type="caution">
    <text evidence="2">The sequence shown here is derived from an EMBL/GenBank/DDBJ whole genome shotgun (WGS) entry which is preliminary data.</text>
</comment>
<keyword evidence="1" id="KW-0472">Membrane</keyword>
<keyword evidence="3" id="KW-1185">Reference proteome</keyword>
<keyword evidence="1" id="KW-0812">Transmembrane</keyword>
<organism evidence="2 3">
    <name type="scientific">Nocardioides panaciterrulae</name>
    <dbReference type="NCBI Taxonomy" id="661492"/>
    <lineage>
        <taxon>Bacteria</taxon>
        <taxon>Bacillati</taxon>
        <taxon>Actinomycetota</taxon>
        <taxon>Actinomycetes</taxon>
        <taxon>Propionibacteriales</taxon>
        <taxon>Nocardioidaceae</taxon>
        <taxon>Nocardioides</taxon>
    </lineage>
</organism>
<gene>
    <name evidence="2" type="ORF">BJZ21_003083</name>
</gene>
<sequence length="135" mass="14614">MTTSDALRERYGAPAPWRRRVTIAASAVVALAFLGWLGWAAWAHVDPQVDSDLVGWSVDGEHAATVKVSVHLHDADVRARCLLRASAADHAIVGELSFVPRYGAPQPLVERVRTERRATSIELVGCTAPGQPQPQ</sequence>